<feature type="transmembrane region" description="Helical" evidence="12">
    <location>
        <begin position="392"/>
        <end position="411"/>
    </location>
</feature>
<dbReference type="PROSITE" id="PS00137">
    <property type="entry name" value="SUBTILASE_HIS"/>
    <property type="match status" value="1"/>
</dbReference>
<dbReference type="InterPro" id="IPR022398">
    <property type="entry name" value="Peptidase_S8_His-AS"/>
</dbReference>
<dbReference type="NCBIfam" id="TIGR03921">
    <property type="entry name" value="T7SS_mycosin"/>
    <property type="match status" value="1"/>
</dbReference>
<dbReference type="InterPro" id="IPR023828">
    <property type="entry name" value="Peptidase_S8_Ser-AS"/>
</dbReference>
<evidence type="ECO:0000256" key="1">
    <source>
        <dbReference type="ARBA" id="ARBA00004162"/>
    </source>
</evidence>
<dbReference type="InterPro" id="IPR036852">
    <property type="entry name" value="Peptidase_S8/S53_dom_sf"/>
</dbReference>
<keyword evidence="4 10" id="KW-0645">Protease</keyword>
<feature type="active site" description="Charge relay system" evidence="10">
    <location>
        <position position="127"/>
    </location>
</feature>
<dbReference type="GO" id="GO:0004252">
    <property type="term" value="F:serine-type endopeptidase activity"/>
    <property type="evidence" value="ECO:0007669"/>
    <property type="project" value="UniProtKB-UniRule"/>
</dbReference>
<dbReference type="Pfam" id="PF00082">
    <property type="entry name" value="Peptidase_S8"/>
    <property type="match status" value="1"/>
</dbReference>
<comment type="subcellular location">
    <subcellularLocation>
        <location evidence="1">Cell membrane</location>
        <topology evidence="1">Single-pass membrane protein</topology>
    </subcellularLocation>
</comment>
<keyword evidence="6 10" id="KW-0378">Hydrolase</keyword>
<evidence type="ECO:0000256" key="7">
    <source>
        <dbReference type="ARBA" id="ARBA00022825"/>
    </source>
</evidence>
<dbReference type="InterPro" id="IPR050131">
    <property type="entry name" value="Peptidase_S8_subtilisin-like"/>
</dbReference>
<dbReference type="EMBL" id="VIWT01000001">
    <property type="protein sequence ID" value="TWF97660.1"/>
    <property type="molecule type" value="Genomic_DNA"/>
</dbReference>
<proteinExistence type="inferred from homology"/>
<dbReference type="PROSITE" id="PS00136">
    <property type="entry name" value="SUBTILASE_ASP"/>
    <property type="match status" value="1"/>
</dbReference>
<dbReference type="InterPro" id="IPR023834">
    <property type="entry name" value="T7SS_pept_S8A_mycosin"/>
</dbReference>
<comment type="caution">
    <text evidence="15">The sequence shown here is derived from an EMBL/GenBank/DDBJ whole genome shotgun (WGS) entry which is preliminary data.</text>
</comment>
<keyword evidence="7 10" id="KW-0720">Serine protease</keyword>
<evidence type="ECO:0000313" key="15">
    <source>
        <dbReference type="EMBL" id="TWF97660.1"/>
    </source>
</evidence>
<dbReference type="SUPFAM" id="SSF52743">
    <property type="entry name" value="Subtilisin-like"/>
    <property type="match status" value="1"/>
</dbReference>
<comment type="similarity">
    <text evidence="2 10 11">Belongs to the peptidase S8 family.</text>
</comment>
<evidence type="ECO:0000256" key="8">
    <source>
        <dbReference type="ARBA" id="ARBA00022989"/>
    </source>
</evidence>
<gene>
    <name evidence="15" type="ORF">FHX73_111451</name>
</gene>
<evidence type="ECO:0000256" key="4">
    <source>
        <dbReference type="ARBA" id="ARBA00022670"/>
    </source>
</evidence>
<evidence type="ECO:0000256" key="5">
    <source>
        <dbReference type="ARBA" id="ARBA00022692"/>
    </source>
</evidence>
<dbReference type="Proteomes" id="UP000317940">
    <property type="component" value="Unassembled WGS sequence"/>
</dbReference>
<dbReference type="GO" id="GO:0006508">
    <property type="term" value="P:proteolysis"/>
    <property type="evidence" value="ECO:0007669"/>
    <property type="project" value="UniProtKB-KW"/>
</dbReference>
<dbReference type="InterPro" id="IPR000209">
    <property type="entry name" value="Peptidase_S8/S53_dom"/>
</dbReference>
<name>A0A561UE66_9ACTN</name>
<keyword evidence="5 12" id="KW-0812">Transmembrane</keyword>
<dbReference type="Gene3D" id="3.40.50.200">
    <property type="entry name" value="Peptidase S8/S53 domain"/>
    <property type="match status" value="1"/>
</dbReference>
<protein>
    <submittedName>
        <fullName evidence="15">Type VII secretion-associated serine protease mycosin</fullName>
    </submittedName>
</protein>
<evidence type="ECO:0000256" key="10">
    <source>
        <dbReference type="PROSITE-ProRule" id="PRU01240"/>
    </source>
</evidence>
<evidence type="ECO:0000256" key="9">
    <source>
        <dbReference type="ARBA" id="ARBA00023136"/>
    </source>
</evidence>
<feature type="domain" description="Peptidase S8/S53" evidence="14">
    <location>
        <begin position="73"/>
        <end position="340"/>
    </location>
</feature>
<organism evidence="15 16">
    <name type="scientific">Kitasatospora viridis</name>
    <dbReference type="NCBI Taxonomy" id="281105"/>
    <lineage>
        <taxon>Bacteria</taxon>
        <taxon>Bacillati</taxon>
        <taxon>Actinomycetota</taxon>
        <taxon>Actinomycetes</taxon>
        <taxon>Kitasatosporales</taxon>
        <taxon>Streptomycetaceae</taxon>
        <taxon>Kitasatospora</taxon>
    </lineage>
</organism>
<dbReference type="InterPro" id="IPR023827">
    <property type="entry name" value="Peptidase_S8_Asp-AS"/>
</dbReference>
<dbReference type="PANTHER" id="PTHR43806:SF11">
    <property type="entry name" value="CEREVISIN-RELATED"/>
    <property type="match status" value="1"/>
</dbReference>
<evidence type="ECO:0000256" key="6">
    <source>
        <dbReference type="ARBA" id="ARBA00022801"/>
    </source>
</evidence>
<evidence type="ECO:0000256" key="11">
    <source>
        <dbReference type="RuleBase" id="RU003355"/>
    </source>
</evidence>
<feature type="signal peptide" evidence="13">
    <location>
        <begin position="1"/>
        <end position="26"/>
    </location>
</feature>
<feature type="active site" description="Charge relay system" evidence="10">
    <location>
        <position position="293"/>
    </location>
</feature>
<keyword evidence="8 12" id="KW-1133">Transmembrane helix</keyword>
<keyword evidence="9 12" id="KW-0472">Membrane</keyword>
<keyword evidence="13" id="KW-0732">Signal</keyword>
<dbReference type="GO" id="GO:0005886">
    <property type="term" value="C:plasma membrane"/>
    <property type="evidence" value="ECO:0007669"/>
    <property type="project" value="UniProtKB-SubCell"/>
</dbReference>
<evidence type="ECO:0000256" key="3">
    <source>
        <dbReference type="ARBA" id="ARBA00022475"/>
    </source>
</evidence>
<dbReference type="PROSITE" id="PS51892">
    <property type="entry name" value="SUBTILASE"/>
    <property type="match status" value="1"/>
</dbReference>
<dbReference type="AlphaFoldDB" id="A0A561UE66"/>
<evidence type="ECO:0000313" key="16">
    <source>
        <dbReference type="Proteomes" id="UP000317940"/>
    </source>
</evidence>
<evidence type="ECO:0000256" key="12">
    <source>
        <dbReference type="SAM" id="Phobius"/>
    </source>
</evidence>
<evidence type="ECO:0000256" key="13">
    <source>
        <dbReference type="SAM" id="SignalP"/>
    </source>
</evidence>
<dbReference type="InterPro" id="IPR015500">
    <property type="entry name" value="Peptidase_S8_subtilisin-rel"/>
</dbReference>
<dbReference type="PRINTS" id="PR00723">
    <property type="entry name" value="SUBTILISIN"/>
</dbReference>
<evidence type="ECO:0000259" key="14">
    <source>
        <dbReference type="Pfam" id="PF00082"/>
    </source>
</evidence>
<dbReference type="PROSITE" id="PS00138">
    <property type="entry name" value="SUBTILASE_SER"/>
    <property type="match status" value="1"/>
</dbReference>
<reference evidence="15 16" key="1">
    <citation type="submission" date="2019-06" db="EMBL/GenBank/DDBJ databases">
        <title>Sequencing the genomes of 1000 actinobacteria strains.</title>
        <authorList>
            <person name="Klenk H.-P."/>
        </authorList>
    </citation>
    <scope>NUCLEOTIDE SEQUENCE [LARGE SCALE GENOMIC DNA]</scope>
    <source>
        <strain evidence="15 16">DSM 44826</strain>
    </source>
</reference>
<feature type="chain" id="PRO_5022142468" evidence="13">
    <location>
        <begin position="27"/>
        <end position="421"/>
    </location>
</feature>
<sequence>MVRRTLGRSAAIAAVLGLLGTGPAQASDPGATSWTPLGISAAGNCTFPAPDVPAEPWALQRVQLDRLWQTATGKGVTVAVIDTGVDPTNPQLARPGKVISGTTYLMDKSQNPPVQAQGGSTTDPVGHGTKVAGIIAATPMPGVGFVGLAPDANILTIRQNDDAGDGDVNTLTQSINEAVKDRQADNVRVINISQDVRSVGGSPDFTGSAGLQQALAAAEQAGIVVVAASGNDGQGQPTYPAAYPTVLAVGASDRNNERASFSQYGDFVQVAAPGVDMLSTVPSHGQCVDDGTSFAAPYVAGVAALLVQEYPNWTPRQIRARIEQTAQRVERGRNAYIGWGVVDPLKAVTDTSAPADAPAADPAVRLDNTQIIPQPLGLGETQADRDRRTATYVLGTAVVAVAALFGGTVVLRDLRRRRAVR</sequence>
<accession>A0A561UE66</accession>
<keyword evidence="16" id="KW-1185">Reference proteome</keyword>
<dbReference type="PANTHER" id="PTHR43806">
    <property type="entry name" value="PEPTIDASE S8"/>
    <property type="match status" value="1"/>
</dbReference>
<keyword evidence="3" id="KW-1003">Cell membrane</keyword>
<feature type="active site" description="Charge relay system" evidence="10">
    <location>
        <position position="82"/>
    </location>
</feature>
<evidence type="ECO:0000256" key="2">
    <source>
        <dbReference type="ARBA" id="ARBA00011073"/>
    </source>
</evidence>